<dbReference type="GO" id="GO:0005829">
    <property type="term" value="C:cytosol"/>
    <property type="evidence" value="ECO:0007669"/>
    <property type="project" value="TreeGrafter"/>
</dbReference>
<evidence type="ECO:0000256" key="2">
    <source>
        <dbReference type="ARBA" id="ARBA00022814"/>
    </source>
</evidence>
<reference evidence="8 9" key="1">
    <citation type="journal article" date="2015" name="Phytopathology">
        <title>Genomes of Candidatus Liberibacter solanacearum haplotype A from New Zealand and the USA suggest significant genome plasticity in the species.</title>
        <authorList>
            <person name="Thompson S.M."/>
            <person name="Johnson C.P."/>
            <person name="Lu A.Y."/>
            <person name="Frampton R.A."/>
            <person name="Sullivan K.L."/>
            <person name="Fiers M.W."/>
            <person name="Crowhurst R.N."/>
            <person name="Pitman A.R."/>
            <person name="Scott I."/>
            <person name="Gudmestad N.C."/>
            <person name="Smith G.R."/>
        </authorList>
    </citation>
    <scope>NUCLEOTIDE SEQUENCE [LARGE SCALE GENOMIC DNA]</scope>
    <source>
        <strain evidence="8 9">LsoNZ1</strain>
    </source>
</reference>
<evidence type="ECO:0000256" key="4">
    <source>
        <dbReference type="ARBA" id="ARBA00023015"/>
    </source>
</evidence>
<dbReference type="PATRIC" id="fig|556287.8.peg.1124"/>
<dbReference type="InterPro" id="IPR011605">
    <property type="entry name" value="NusB_fam"/>
</dbReference>
<keyword evidence="2 6" id="KW-0889">Transcription antitermination</keyword>
<comment type="caution">
    <text evidence="8">The sequence shown here is derived from an EMBL/GenBank/DDBJ whole genome shotgun (WGS) entry which is preliminary data.</text>
</comment>
<dbReference type="Pfam" id="PF01029">
    <property type="entry name" value="NusB"/>
    <property type="match status" value="1"/>
</dbReference>
<dbReference type="SUPFAM" id="SSF48013">
    <property type="entry name" value="NusB-like"/>
    <property type="match status" value="1"/>
</dbReference>
<evidence type="ECO:0000256" key="5">
    <source>
        <dbReference type="ARBA" id="ARBA00023163"/>
    </source>
</evidence>
<feature type="domain" description="NusB/RsmB/TIM44" evidence="7">
    <location>
        <begin position="19"/>
        <end position="155"/>
    </location>
</feature>
<comment type="function">
    <text evidence="6">Involved in transcription antitermination. Required for transcription of ribosomal RNA (rRNA) genes. Binds specifically to the boxA antiterminator sequence of the ribosomal RNA (rrn) operons.</text>
</comment>
<evidence type="ECO:0000256" key="6">
    <source>
        <dbReference type="HAMAP-Rule" id="MF_00073"/>
    </source>
</evidence>
<comment type="similarity">
    <text evidence="1 6">Belongs to the NusB family.</text>
</comment>
<dbReference type="RefSeq" id="WP_034442287.1">
    <property type="nucleotide sequence ID" value="NZ_JMTK01000002.1"/>
</dbReference>
<evidence type="ECO:0000256" key="1">
    <source>
        <dbReference type="ARBA" id="ARBA00005952"/>
    </source>
</evidence>
<sequence length="170" mass="19336">MTIQDNKTTVKLALRRGIARISAVQALYQIDIVGCSLVDVISEYEMHRFCADKDIDEDNIYSQVDLEWFHTIMHGVVKNKELVDSLISSCLTEKWSFSRLDLILCAILRAGVFELIECHSVPVRVIISEYVCIAHDFLYGDEPKFVNAVLDKLSRTPEVQSQRSDSAIIQ</sequence>
<protein>
    <recommendedName>
        <fullName evidence="6">Transcription antitermination protein NusB</fullName>
    </recommendedName>
    <alternativeName>
        <fullName evidence="6">Antitermination factor NusB</fullName>
    </alternativeName>
</protein>
<dbReference type="AlphaFoldDB" id="A0A094Z1C3"/>
<evidence type="ECO:0000313" key="8">
    <source>
        <dbReference type="EMBL" id="KJZ82361.1"/>
    </source>
</evidence>
<name>A0A094Z1C3_9HYPH</name>
<evidence type="ECO:0000259" key="7">
    <source>
        <dbReference type="Pfam" id="PF01029"/>
    </source>
</evidence>
<dbReference type="PANTHER" id="PTHR11078">
    <property type="entry name" value="N UTILIZATION SUBSTANCE PROTEIN B-RELATED"/>
    <property type="match status" value="1"/>
</dbReference>
<dbReference type="NCBIfam" id="TIGR01951">
    <property type="entry name" value="nusB"/>
    <property type="match status" value="1"/>
</dbReference>
<dbReference type="GO" id="GO:0031564">
    <property type="term" value="P:transcription antitermination"/>
    <property type="evidence" value="ECO:0007669"/>
    <property type="project" value="UniProtKB-KW"/>
</dbReference>
<dbReference type="InterPro" id="IPR006027">
    <property type="entry name" value="NusB_RsmB_TIM44"/>
</dbReference>
<accession>A0A094Z1C3</accession>
<dbReference type="Gene3D" id="1.10.940.10">
    <property type="entry name" value="NusB-like"/>
    <property type="match status" value="1"/>
</dbReference>
<keyword evidence="9" id="KW-1185">Reference proteome</keyword>
<evidence type="ECO:0000256" key="3">
    <source>
        <dbReference type="ARBA" id="ARBA00022884"/>
    </source>
</evidence>
<dbReference type="EMBL" id="JMTK01000002">
    <property type="protein sequence ID" value="KJZ82361.1"/>
    <property type="molecule type" value="Genomic_DNA"/>
</dbReference>
<gene>
    <name evidence="6" type="primary">nusB</name>
    <name evidence="8" type="ORF">DJ66_1111</name>
</gene>
<dbReference type="PANTHER" id="PTHR11078:SF3">
    <property type="entry name" value="ANTITERMINATION NUSB DOMAIN-CONTAINING PROTEIN"/>
    <property type="match status" value="1"/>
</dbReference>
<dbReference type="GO" id="GO:0006353">
    <property type="term" value="P:DNA-templated transcription termination"/>
    <property type="evidence" value="ECO:0007669"/>
    <property type="project" value="UniProtKB-UniRule"/>
</dbReference>
<keyword evidence="3 6" id="KW-0694">RNA-binding</keyword>
<dbReference type="InterPro" id="IPR035926">
    <property type="entry name" value="NusB-like_sf"/>
</dbReference>
<keyword evidence="5 6" id="KW-0804">Transcription</keyword>
<proteinExistence type="inferred from homology"/>
<keyword evidence="4 6" id="KW-0805">Transcription regulation</keyword>
<dbReference type="GO" id="GO:0003723">
    <property type="term" value="F:RNA binding"/>
    <property type="evidence" value="ECO:0007669"/>
    <property type="project" value="UniProtKB-UniRule"/>
</dbReference>
<dbReference type="HAMAP" id="MF_00073">
    <property type="entry name" value="NusB"/>
    <property type="match status" value="1"/>
</dbReference>
<dbReference type="Proteomes" id="UP000033731">
    <property type="component" value="Unassembled WGS sequence"/>
</dbReference>
<evidence type="ECO:0000313" key="9">
    <source>
        <dbReference type="Proteomes" id="UP000033731"/>
    </source>
</evidence>
<organism evidence="8 9">
    <name type="scientific">Candidatus Liberibacter solanacearum</name>
    <dbReference type="NCBI Taxonomy" id="556287"/>
    <lineage>
        <taxon>Bacteria</taxon>
        <taxon>Pseudomonadati</taxon>
        <taxon>Pseudomonadota</taxon>
        <taxon>Alphaproteobacteria</taxon>
        <taxon>Hyphomicrobiales</taxon>
        <taxon>Rhizobiaceae</taxon>
        <taxon>Liberibacter</taxon>
    </lineage>
</organism>